<gene>
    <name evidence="3" type="ORF">KM031_04675</name>
</gene>
<name>A0A975P883_9RHOB</name>
<proteinExistence type="predicted"/>
<dbReference type="EMBL" id="CP076361">
    <property type="protein sequence ID" value="QWK91197.1"/>
    <property type="molecule type" value="Genomic_DNA"/>
</dbReference>
<keyword evidence="1" id="KW-0812">Transmembrane</keyword>
<evidence type="ECO:0000259" key="2">
    <source>
        <dbReference type="Pfam" id="PF07811"/>
    </source>
</evidence>
<sequence>MIRAVRAFCAARLRRFRREDGTASIEFVLMIPVFMSVFMASFETGVMMVRQTMLDRALDIAMRDLRLGHLGETPTHDELKAAICDRVVFLTECSSTLKVDMQQVDTTTWIMPAGGVVCRDRAEPIDLPLAINPESGARSEMMIVRACARADALFPSTGVALGLSQDGMGGYRLVAASAFVNEP</sequence>
<dbReference type="InterPro" id="IPR012495">
    <property type="entry name" value="TadE-like_dom"/>
</dbReference>
<keyword evidence="4" id="KW-1185">Reference proteome</keyword>
<reference evidence="3" key="1">
    <citation type="submission" date="2021-06" db="EMBL/GenBank/DDBJ databases">
        <title>Direct submission.</title>
        <authorList>
            <person name="Lee C.-S."/>
            <person name="Jin L."/>
        </authorList>
    </citation>
    <scope>NUCLEOTIDE SEQUENCE</scope>
    <source>
        <strain evidence="3">Con5</strain>
    </source>
</reference>
<keyword evidence="1" id="KW-1133">Transmembrane helix</keyword>
<dbReference type="KEGG" id="gfu:KM031_04675"/>
<evidence type="ECO:0000313" key="3">
    <source>
        <dbReference type="EMBL" id="QWK91197.1"/>
    </source>
</evidence>
<dbReference type="Pfam" id="PF07811">
    <property type="entry name" value="TadE"/>
    <property type="match status" value="1"/>
</dbReference>
<keyword evidence="1" id="KW-0472">Membrane</keyword>
<accession>A0A975P883</accession>
<evidence type="ECO:0000256" key="1">
    <source>
        <dbReference type="SAM" id="Phobius"/>
    </source>
</evidence>
<feature type="transmembrane region" description="Helical" evidence="1">
    <location>
        <begin position="21"/>
        <end position="42"/>
    </location>
</feature>
<feature type="domain" description="TadE-like" evidence="2">
    <location>
        <begin position="21"/>
        <end position="63"/>
    </location>
</feature>
<dbReference type="RefSeq" id="WP_215503389.1">
    <property type="nucleotide sequence ID" value="NZ_CP076361.1"/>
</dbReference>
<dbReference type="AlphaFoldDB" id="A0A975P883"/>
<evidence type="ECO:0000313" key="4">
    <source>
        <dbReference type="Proteomes" id="UP000679352"/>
    </source>
</evidence>
<organism evidence="3 4">
    <name type="scientific">Gemmobacter fulvus</name>
    <dbReference type="NCBI Taxonomy" id="2840474"/>
    <lineage>
        <taxon>Bacteria</taxon>
        <taxon>Pseudomonadati</taxon>
        <taxon>Pseudomonadota</taxon>
        <taxon>Alphaproteobacteria</taxon>
        <taxon>Rhodobacterales</taxon>
        <taxon>Paracoccaceae</taxon>
        <taxon>Gemmobacter</taxon>
    </lineage>
</organism>
<dbReference type="Proteomes" id="UP000679352">
    <property type="component" value="Chromosome"/>
</dbReference>
<protein>
    <submittedName>
        <fullName evidence="3">Pilus assembly protein</fullName>
    </submittedName>
</protein>